<organism evidence="2 3">
    <name type="scientific">Seohaeicola saemankumensis</name>
    <dbReference type="NCBI Taxonomy" id="481181"/>
    <lineage>
        <taxon>Bacteria</taxon>
        <taxon>Pseudomonadati</taxon>
        <taxon>Pseudomonadota</taxon>
        <taxon>Alphaproteobacteria</taxon>
        <taxon>Rhodobacterales</taxon>
        <taxon>Roseobacteraceae</taxon>
        <taxon>Seohaeicola</taxon>
    </lineage>
</organism>
<comment type="caution">
    <text evidence="2">The sequence shown here is derived from an EMBL/GenBank/DDBJ whole genome shotgun (WGS) entry which is preliminary data.</text>
</comment>
<dbReference type="Proteomes" id="UP001597151">
    <property type="component" value="Unassembled WGS sequence"/>
</dbReference>
<feature type="compositionally biased region" description="Basic and acidic residues" evidence="1">
    <location>
        <begin position="1"/>
        <end position="10"/>
    </location>
</feature>
<protein>
    <submittedName>
        <fullName evidence="2">Uncharacterized protein</fullName>
    </submittedName>
</protein>
<gene>
    <name evidence="2" type="ORF">ACFQ3C_03930</name>
</gene>
<keyword evidence="3" id="KW-1185">Reference proteome</keyword>
<evidence type="ECO:0000256" key="1">
    <source>
        <dbReference type="SAM" id="MobiDB-lite"/>
    </source>
</evidence>
<name>A0ABW3T9D6_9RHOB</name>
<reference evidence="3" key="1">
    <citation type="journal article" date="2019" name="Int. J. Syst. Evol. Microbiol.">
        <title>The Global Catalogue of Microorganisms (GCM) 10K type strain sequencing project: providing services to taxonomists for standard genome sequencing and annotation.</title>
        <authorList>
            <consortium name="The Broad Institute Genomics Platform"/>
            <consortium name="The Broad Institute Genome Sequencing Center for Infectious Disease"/>
            <person name="Wu L."/>
            <person name="Ma J."/>
        </authorList>
    </citation>
    <scope>NUCLEOTIDE SEQUENCE [LARGE SCALE GENOMIC DNA]</scope>
    <source>
        <strain evidence="3">CCUG 55328</strain>
    </source>
</reference>
<evidence type="ECO:0000313" key="2">
    <source>
        <dbReference type="EMBL" id="MFD1193814.1"/>
    </source>
</evidence>
<dbReference type="RefSeq" id="WP_380789135.1">
    <property type="nucleotide sequence ID" value="NZ_JBHTKR010000002.1"/>
</dbReference>
<accession>A0ABW3T9D6</accession>
<dbReference type="EMBL" id="JBHTKR010000002">
    <property type="protein sequence ID" value="MFD1193814.1"/>
    <property type="molecule type" value="Genomic_DNA"/>
</dbReference>
<feature type="region of interest" description="Disordered" evidence="1">
    <location>
        <begin position="1"/>
        <end position="22"/>
    </location>
</feature>
<evidence type="ECO:0000313" key="3">
    <source>
        <dbReference type="Proteomes" id="UP001597151"/>
    </source>
</evidence>
<sequence length="281" mass="31035">MTEQKSRAKLEPNLSKTSKRCAPDPPDDYSIWLSMDGIAPSVPWRLGSYGNGGALSDSDLLELAKQFDLPTGLLRTLSQQLGFCLDVESEVNLVEVKRSKAIERTGSDIEKALKLTETMEAAAKKLAALLEPLSTQFANSKEDAAILPAARAKAQELCSTITATIDAIDAIRRTSGSAAVMRPFNKVHVWDKRREYVIKTCCHTWSEVRRSITYTSNDAAPKGKKREGPLVDFIQAIVAKVTDPPKELRVETIRKDIDRFKKSMAKPDELTTPPDKCINSS</sequence>
<proteinExistence type="predicted"/>